<dbReference type="Pfam" id="PF01699">
    <property type="entry name" value="Na_Ca_ex"/>
    <property type="match status" value="2"/>
</dbReference>
<feature type="transmembrane region" description="Helical" evidence="23">
    <location>
        <begin position="2718"/>
        <end position="2740"/>
    </location>
</feature>
<dbReference type="GO" id="GO:0005886">
    <property type="term" value="C:plasma membrane"/>
    <property type="evidence" value="ECO:0007669"/>
    <property type="project" value="TreeGrafter"/>
</dbReference>
<evidence type="ECO:0000256" key="15">
    <source>
        <dbReference type="ARBA" id="ARBA00022989"/>
    </source>
</evidence>
<dbReference type="PANTHER" id="PTHR10846:SF73">
    <property type="entry name" value="SODIUM_CALCIUM EXCHANGER MEMBRANE REGION DOMAIN-CONTAINING PROTEIN"/>
    <property type="match status" value="1"/>
</dbReference>
<dbReference type="GO" id="GO:0006874">
    <property type="term" value="P:intracellular calcium ion homeostasis"/>
    <property type="evidence" value="ECO:0007669"/>
    <property type="project" value="TreeGrafter"/>
</dbReference>
<reference evidence="25" key="1">
    <citation type="submission" date="2022-12" db="EMBL/GenBank/DDBJ databases">
        <title>Genome assemblies of Blomia tropicalis.</title>
        <authorList>
            <person name="Cui Y."/>
        </authorList>
    </citation>
    <scope>NUCLEOTIDE SEQUENCE</scope>
    <source>
        <tissue evidence="25">Adult mites</tissue>
    </source>
</reference>
<keyword evidence="6" id="KW-0109">Calcium transport</keyword>
<feature type="compositionally biased region" description="Polar residues" evidence="22">
    <location>
        <begin position="2025"/>
        <end position="2039"/>
    </location>
</feature>
<feature type="compositionally biased region" description="Low complexity" evidence="22">
    <location>
        <begin position="478"/>
        <end position="490"/>
    </location>
</feature>
<feature type="compositionally biased region" description="Basic and acidic residues" evidence="22">
    <location>
        <begin position="1068"/>
        <end position="1080"/>
    </location>
</feature>
<feature type="compositionally biased region" description="Basic and acidic residues" evidence="22">
    <location>
        <begin position="510"/>
        <end position="519"/>
    </location>
</feature>
<evidence type="ECO:0000256" key="12">
    <source>
        <dbReference type="ARBA" id="ARBA00022837"/>
    </source>
</evidence>
<feature type="compositionally biased region" description="Polar residues" evidence="22">
    <location>
        <begin position="2155"/>
        <end position="2164"/>
    </location>
</feature>
<feature type="compositionally biased region" description="Acidic residues" evidence="22">
    <location>
        <begin position="1321"/>
        <end position="1342"/>
    </location>
</feature>
<feature type="compositionally biased region" description="Low complexity" evidence="22">
    <location>
        <begin position="1982"/>
        <end position="1996"/>
    </location>
</feature>
<dbReference type="SMART" id="SM00249">
    <property type="entry name" value="PHD"/>
    <property type="match status" value="1"/>
</dbReference>
<feature type="compositionally biased region" description="Pro residues" evidence="22">
    <location>
        <begin position="1940"/>
        <end position="1952"/>
    </location>
</feature>
<dbReference type="GO" id="GO:0008273">
    <property type="term" value="F:calcium, potassium:sodium antiporter activity"/>
    <property type="evidence" value="ECO:0007669"/>
    <property type="project" value="TreeGrafter"/>
</dbReference>
<dbReference type="Gene3D" id="1.20.1420.30">
    <property type="entry name" value="NCX, central ion-binding region"/>
    <property type="match status" value="2"/>
</dbReference>
<dbReference type="FunFam" id="1.20.1420.30:FF:000009">
    <property type="entry name" value="sodium/potassium/calcium exchanger 5 isoform X2"/>
    <property type="match status" value="1"/>
</dbReference>
<keyword evidence="16" id="KW-0915">Sodium</keyword>
<keyword evidence="14" id="KW-0630">Potassium</keyword>
<feature type="compositionally biased region" description="Basic residues" evidence="22">
    <location>
        <begin position="677"/>
        <end position="691"/>
    </location>
</feature>
<feature type="compositionally biased region" description="Acidic residues" evidence="22">
    <location>
        <begin position="937"/>
        <end position="954"/>
    </location>
</feature>
<feature type="transmembrane region" description="Helical" evidence="23">
    <location>
        <begin position="2687"/>
        <end position="2706"/>
    </location>
</feature>
<comment type="caution">
    <text evidence="25">The sequence shown here is derived from an EMBL/GenBank/DDBJ whole genome shotgun (WGS) entry which is preliminary data.</text>
</comment>
<comment type="similarity">
    <text evidence="2">Belongs to the Ca(2+):cation antiporter (CaCA) (TC 2.A.19) family. SLC24A subfamily.</text>
</comment>
<feature type="compositionally biased region" description="Acidic residues" evidence="22">
    <location>
        <begin position="1177"/>
        <end position="1198"/>
    </location>
</feature>
<dbReference type="OMA" id="LMHDMHR"/>
<feature type="compositionally biased region" description="Basic and acidic residues" evidence="22">
    <location>
        <begin position="529"/>
        <end position="553"/>
    </location>
</feature>
<dbReference type="CDD" id="cd15543">
    <property type="entry name" value="PHD_RSF1"/>
    <property type="match status" value="1"/>
</dbReference>
<dbReference type="PROSITE" id="PS01359">
    <property type="entry name" value="ZF_PHD_1"/>
    <property type="match status" value="1"/>
</dbReference>
<protein>
    <recommendedName>
        <fullName evidence="24">PHD-type domain-containing protein</fullName>
    </recommendedName>
</protein>
<feature type="transmembrane region" description="Helical" evidence="23">
    <location>
        <begin position="2363"/>
        <end position="2381"/>
    </location>
</feature>
<evidence type="ECO:0000259" key="24">
    <source>
        <dbReference type="PROSITE" id="PS50016"/>
    </source>
</evidence>
<keyword evidence="7 23" id="KW-0812">Transmembrane</keyword>
<dbReference type="Proteomes" id="UP001142055">
    <property type="component" value="Chromosome 3"/>
</dbReference>
<feature type="compositionally biased region" description="Basic and acidic residues" evidence="22">
    <location>
        <begin position="564"/>
        <end position="579"/>
    </location>
</feature>
<feature type="compositionally biased region" description="Basic and acidic residues" evidence="22">
    <location>
        <begin position="1087"/>
        <end position="1137"/>
    </location>
</feature>
<evidence type="ECO:0000256" key="8">
    <source>
        <dbReference type="ARBA" id="ARBA00022723"/>
    </source>
</evidence>
<name>A0A9Q0M2K0_BLOTA</name>
<dbReference type="InterPro" id="IPR011011">
    <property type="entry name" value="Znf_FYVE_PHD"/>
</dbReference>
<accession>A0A9Q0M2K0</accession>
<organism evidence="25 26">
    <name type="scientific">Blomia tropicalis</name>
    <name type="common">Mite</name>
    <dbReference type="NCBI Taxonomy" id="40697"/>
    <lineage>
        <taxon>Eukaryota</taxon>
        <taxon>Metazoa</taxon>
        <taxon>Ecdysozoa</taxon>
        <taxon>Arthropoda</taxon>
        <taxon>Chelicerata</taxon>
        <taxon>Arachnida</taxon>
        <taxon>Acari</taxon>
        <taxon>Acariformes</taxon>
        <taxon>Sarcoptiformes</taxon>
        <taxon>Astigmata</taxon>
        <taxon>Glycyphagoidea</taxon>
        <taxon>Echimyopodidae</taxon>
        <taxon>Blomia</taxon>
    </lineage>
</organism>
<evidence type="ECO:0000256" key="14">
    <source>
        <dbReference type="ARBA" id="ARBA00022958"/>
    </source>
</evidence>
<dbReference type="InterPro" id="IPR004837">
    <property type="entry name" value="NaCa_Exmemb"/>
</dbReference>
<keyword evidence="19" id="KW-0739">Sodium transport</keyword>
<keyword evidence="9" id="KW-0732">Signal</keyword>
<dbReference type="Pfam" id="PF00628">
    <property type="entry name" value="PHD"/>
    <property type="match status" value="1"/>
</dbReference>
<keyword evidence="26" id="KW-1185">Reference proteome</keyword>
<evidence type="ECO:0000256" key="6">
    <source>
        <dbReference type="ARBA" id="ARBA00022568"/>
    </source>
</evidence>
<keyword evidence="17" id="KW-0406">Ion transport</keyword>
<feature type="compositionally biased region" description="Pro residues" evidence="22">
    <location>
        <begin position="1813"/>
        <end position="1869"/>
    </location>
</feature>
<feature type="compositionally biased region" description="Acidic residues" evidence="22">
    <location>
        <begin position="1372"/>
        <end position="1384"/>
    </location>
</feature>
<evidence type="ECO:0000256" key="5">
    <source>
        <dbReference type="ARBA" id="ARBA00022538"/>
    </source>
</evidence>
<evidence type="ECO:0000256" key="4">
    <source>
        <dbReference type="ARBA" id="ARBA00022449"/>
    </source>
</evidence>
<evidence type="ECO:0000256" key="16">
    <source>
        <dbReference type="ARBA" id="ARBA00023053"/>
    </source>
</evidence>
<feature type="transmembrane region" description="Helical" evidence="23">
    <location>
        <begin position="2257"/>
        <end position="2280"/>
    </location>
</feature>
<keyword evidence="21" id="KW-0175">Coiled coil</keyword>
<keyword evidence="12" id="KW-0106">Calcium</keyword>
<evidence type="ECO:0000256" key="3">
    <source>
        <dbReference type="ARBA" id="ARBA00022448"/>
    </source>
</evidence>
<feature type="domain" description="PHD-type" evidence="24">
    <location>
        <begin position="774"/>
        <end position="824"/>
    </location>
</feature>
<feature type="transmembrane region" description="Helical" evidence="23">
    <location>
        <begin position="2583"/>
        <end position="2612"/>
    </location>
</feature>
<feature type="region of interest" description="Disordered" evidence="22">
    <location>
        <begin position="2025"/>
        <end position="2056"/>
    </location>
</feature>
<evidence type="ECO:0000256" key="9">
    <source>
        <dbReference type="ARBA" id="ARBA00022729"/>
    </source>
</evidence>
<feature type="compositionally biased region" description="Basic and acidic residues" evidence="22">
    <location>
        <begin position="631"/>
        <end position="643"/>
    </location>
</feature>
<dbReference type="SUPFAM" id="SSF57903">
    <property type="entry name" value="FYVE/PHD zinc finger"/>
    <property type="match status" value="1"/>
</dbReference>
<feature type="region of interest" description="Disordered" evidence="22">
    <location>
        <begin position="2154"/>
        <end position="2192"/>
    </location>
</feature>
<feature type="compositionally biased region" description="Low complexity" evidence="22">
    <location>
        <begin position="1544"/>
        <end position="1554"/>
    </location>
</feature>
<feature type="compositionally biased region" description="Polar residues" evidence="22">
    <location>
        <begin position="1904"/>
        <end position="1919"/>
    </location>
</feature>
<feature type="compositionally biased region" description="Low complexity" evidence="22">
    <location>
        <begin position="1930"/>
        <end position="1939"/>
    </location>
</feature>
<feature type="region of interest" description="Disordered" evidence="22">
    <location>
        <begin position="1449"/>
        <end position="2008"/>
    </location>
</feature>
<keyword evidence="13" id="KW-0769">Symport</keyword>
<feature type="compositionally biased region" description="Polar residues" evidence="22">
    <location>
        <begin position="1488"/>
        <end position="1505"/>
    </location>
</feature>
<evidence type="ECO:0000256" key="11">
    <source>
        <dbReference type="ARBA" id="ARBA00022833"/>
    </source>
</evidence>
<feature type="compositionally biased region" description="Basic and acidic residues" evidence="22">
    <location>
        <begin position="1394"/>
        <end position="1403"/>
    </location>
</feature>
<evidence type="ECO:0000256" key="23">
    <source>
        <dbReference type="SAM" id="Phobius"/>
    </source>
</evidence>
<evidence type="ECO:0000256" key="2">
    <source>
        <dbReference type="ARBA" id="ARBA00005364"/>
    </source>
</evidence>
<keyword evidence="18 23" id="KW-0472">Membrane</keyword>
<feature type="transmembrane region" description="Helical" evidence="23">
    <location>
        <begin position="2618"/>
        <end position="2637"/>
    </location>
</feature>
<feature type="compositionally biased region" description="Basic residues" evidence="22">
    <location>
        <begin position="1138"/>
        <end position="1151"/>
    </location>
</feature>
<keyword evidence="3" id="KW-0813">Transport</keyword>
<evidence type="ECO:0000256" key="10">
    <source>
        <dbReference type="ARBA" id="ARBA00022771"/>
    </source>
</evidence>
<dbReference type="PANTHER" id="PTHR10846">
    <property type="entry name" value="SODIUM/POTASSIUM/CALCIUM EXCHANGER"/>
    <property type="match status" value="1"/>
</dbReference>
<feature type="compositionally biased region" description="Polar residues" evidence="22">
    <location>
        <begin position="1516"/>
        <end position="1530"/>
    </location>
</feature>
<feature type="region of interest" description="Disordered" evidence="22">
    <location>
        <begin position="1056"/>
        <end position="1409"/>
    </location>
</feature>
<feature type="compositionally biased region" description="Polar residues" evidence="22">
    <location>
        <begin position="1871"/>
        <end position="1883"/>
    </location>
</feature>
<evidence type="ECO:0000256" key="19">
    <source>
        <dbReference type="ARBA" id="ARBA00023201"/>
    </source>
</evidence>
<feature type="region of interest" description="Disordered" evidence="22">
    <location>
        <begin position="630"/>
        <end position="720"/>
    </location>
</feature>
<feature type="transmembrane region" description="Helical" evidence="23">
    <location>
        <begin position="2301"/>
        <end position="2321"/>
    </location>
</feature>
<keyword evidence="5" id="KW-0633">Potassium transport</keyword>
<evidence type="ECO:0000256" key="20">
    <source>
        <dbReference type="PROSITE-ProRule" id="PRU00146"/>
    </source>
</evidence>
<feature type="compositionally biased region" description="Low complexity" evidence="22">
    <location>
        <begin position="1201"/>
        <end position="1211"/>
    </location>
</feature>
<feature type="region of interest" description="Disordered" evidence="22">
    <location>
        <begin position="2113"/>
        <end position="2137"/>
    </location>
</feature>
<evidence type="ECO:0000256" key="22">
    <source>
        <dbReference type="SAM" id="MobiDB-lite"/>
    </source>
</evidence>
<evidence type="ECO:0000256" key="7">
    <source>
        <dbReference type="ARBA" id="ARBA00022692"/>
    </source>
</evidence>
<dbReference type="NCBIfam" id="TIGR00367">
    <property type="entry name" value="calcium/sodium antiporter"/>
    <property type="match status" value="1"/>
</dbReference>
<feature type="region of interest" description="Disordered" evidence="22">
    <location>
        <begin position="913"/>
        <end position="977"/>
    </location>
</feature>
<evidence type="ECO:0000256" key="13">
    <source>
        <dbReference type="ARBA" id="ARBA00022847"/>
    </source>
</evidence>
<feature type="compositionally biased region" description="Polar residues" evidence="22">
    <location>
        <begin position="1465"/>
        <end position="1481"/>
    </location>
</feature>
<dbReference type="Gene3D" id="3.30.40.10">
    <property type="entry name" value="Zinc/RING finger domain, C3HC4 (zinc finger)"/>
    <property type="match status" value="1"/>
</dbReference>
<evidence type="ECO:0000256" key="18">
    <source>
        <dbReference type="ARBA" id="ARBA00023136"/>
    </source>
</evidence>
<feature type="compositionally biased region" description="Low complexity" evidence="22">
    <location>
        <begin position="1884"/>
        <end position="1893"/>
    </location>
</feature>
<dbReference type="PROSITE" id="PS50016">
    <property type="entry name" value="ZF_PHD_2"/>
    <property type="match status" value="1"/>
</dbReference>
<dbReference type="InterPro" id="IPR001965">
    <property type="entry name" value="Znf_PHD"/>
</dbReference>
<feature type="transmembrane region" description="Helical" evidence="23">
    <location>
        <begin position="2657"/>
        <end position="2675"/>
    </location>
</feature>
<feature type="region of interest" description="Disordered" evidence="22">
    <location>
        <begin position="1022"/>
        <end position="1041"/>
    </location>
</feature>
<feature type="compositionally biased region" description="Pro residues" evidence="22">
    <location>
        <begin position="1568"/>
        <end position="1600"/>
    </location>
</feature>
<feature type="transmembrane region" description="Helical" evidence="23">
    <location>
        <begin position="2327"/>
        <end position="2351"/>
    </location>
</feature>
<sequence>MSQTEASINPISISVNPVATIQENGDGISQEQQSEERDAKNNLKIFVNKENVTNGDLNGDLDDKEDVKDSVLSNVDLNIKENGHSIDGLKESFSNLDEGIAIKPTLIDGNDDNAVDMDVVHKEVQKKEEVENDPNFAVICSFMEMFGKSLEIRYSIRQMKLMFEDIYTRVRPDLVDLHIKLLRKRRKYINKEKWESALVKFCFEYNKFDAWELERFGYQNASLSLRLRIFTRLLEAMFDYNQKFKAELNANIEAAKLRIQSYGRDISGFNYWYQIDSDLNFRLYKEEPDEDGSWSLVAKTLKELNECIKALSEKSVADIKIESSNNSDESNSNQAMLLLLNSNKFEADLVDESVIDEKMEETIKEEIEDDLEVESPRNDVNESTNVFDAPSPSIKRETKKENVSKKVKISDLVTDDFDDKNYNECNEEISFIVNDILDDVQSKLSDIDTEVKYLCDDLLGKVQNVEQEDQESESGNKKNNSQSRNTSSTSRRGRKGKRGRGRGRATRSQQRVENEKPNVEEEIEEQEVDENKNSDHIEPEKIEMPTKPTEKKQSGKGAGRRRRTELDKLKENFTEDMTTKRCSRRIQALQEKRMLEIQEEQKRYAMEMEEKRRKKEAAIAARNAEMIAIARRAEQSDSSDDGKRKRRRKKKKKEESEEEIFQNDSDEEEEDDDNNEKKKRRRRKGKGKGRRGNNPWEDSDDEDDENVAHHEDDEDDYIEEDDDDVLRFDENNEDEFACEEFDPNDEPVVVRRARTVKKLKDDLVDDEELVVNDDKPCGRCSKYDNPQWILLCDKCDEGYHTACLRPPLFIIPTGDWFCPPCEHKQLIENLNLEYDRLNTEMERIEAEKLASRKRWKFQHCDISSVNILNEDTQATQSSETTVKSVQSKRLVVTKRRSRPNGFVQDELNEAMEGYVNSSNDGVERNQSRPKKQRRDDSDEDDESDDDDDESESGSDDSSSTNSSDEDELGTLAFGKKEKKVNINDYSRSGLKLRSARKRTPISYRFKEYDQLIQSAIMDVDEEEANDEQYNDSSLTGGVFVPRTKGKDIENILRANAEMPDFSINPFDPEQKKEVDEDHSKTVVSNDDSNKVDSEYLDDQVVKTDVDDKVAPLKNGDENRDETVNNDGGDDKEAVEPIKKRRSSNSAKKKKSLTSLDLSTDEDDGGDHASDEDFRMADDDDDPSDELTEQEDNDDDDEGTPVSDSDSDLVISSRRRSSRVRSVPSRFGARKRKGKKKKKKSKSKSKKGRGRRFSDSEEDLDETEEDDDEDDFSDMSSEYEPPSKRRSSNKQKISYREETSTEEDDDDGNYRKKKNKKKSIESDDEEPDDDDDDNDEEEEEEDVDYKKSKKLPKVVIPVKKPPPRIRKKKRLIDEDDDDDDDDEEVILPSRGTKRTKMEEFKPTECDSPTKVQKTTLLSGLLLDDAKGLRVANPKVHSASVSMPEMVPIVVSKPSNNESDAPKVSLPGTSQTVASKTTGSQYGSKPPVSYPSNSSTYPDTKPNSSDPLGSMKHMNSKLDYSTTQSSVATTVGGTIPLQPPPPSMQSYPNMPPYSGSGPPPPQYQHQYYGPPQPQPSPPRSSMPPHQYPPSNVPHGAPYPPPHSTAHHYPLPPPQQPYISGHRVPGPPPPPSGAYGPPSHGGQYHPHPHPPIRHNIPPNASAYGPPQPPSGHHPPPPIPMSHYQRPPVPSKSPTPQRTDDRKVEEDYTLTNLDSFGTSRPAPVKPSTSSDCVPFHNQSSTSYPPPTSSSQPSPASNSSPPQILNLDSGTPTTTTTASNAYVRQYQGAPLSHGAAQPMPHYYPGPTGGYEPGGRMPSPSPNYPYPPPGGPSYYPQGPPPPHMHSHGPPPPPHHMPYGHHPPPPSNAGPYPHQPSMPINSPQLYMQRTPSPHQQSPSSSPYPPTCVPQPVQQKATRTQAGSSIPSPHGPYGQHVGPPGNSGNYPYPYPMQGQPPYPGNPNGGFMIQNILLNQTPPPPGGGTPLCAVKSGPKSAPKSKSGAPKGKKNLKNAPTSAVDSVVSDFGVAPIDAQTSKGKVKGSESNKPTKPKAASKSKSKAAKSLTESIPKTIVSVYHFIPIVAKLESANGRLKTLVVDSIEEAPEGDGLNENVEIDVPDFIDQQDKNQVEDDDVGNSSDGKVDLDQMKNYFEYDNVANDRNDSSIIDNVQSDNSEDGFDIQLGNNNNGEDENSFDSSPYRGRRLQQVKSGNRKKETNSSIKPAKATKSPVLIKLLESKTNSCTSPAYMEFPPDVFGNRARSRGAIIIHIAIVLYMFYCLAIVCENYFLPSLEECSQRLNLSQDVAGATFMAAGSSAPELFTAILGVFIAKGDVGTGTIVGSAVFNILFVIGLCSLYTVSTELNWWPVARDSAYYTFTVLVLIMCIYDGEVTTFESFILLVFYGVYILIMNNNIRMRDLVLQLWETHFQRTTLGEQNDLQKPIDQAVHYQSFRANNNDYEYGSTAITANTQNPFIARIPEVTVFEAANQVIIMHKRLFRGITRFRSAAYLVIIRSRKAKQKKDNFYADMNRALSMDDVRKMSRIGPDQSYWQTIPDPNVDGMLACAKWAVIAPLHASLYYTIPDCKAKSNMFLVTFLASITWTAIFSYIMVWMVTLIGFTLGIPDSIMGITFLAAGTSVPDAYASIHVAKLGQADMAVSNSIGSNVFDILVGLALPWFVETAIVKPGSVSNINSQGIVYAVVLLFLSLLITIYLFHRNHWTLNPHLGYSLLATYAAFLVFSSALEFNLFGYVNPPMCGE</sequence>
<keyword evidence="8" id="KW-0479">Metal-binding</keyword>
<feature type="transmembrane region" description="Helical" evidence="23">
    <location>
        <begin position="2387"/>
        <end position="2405"/>
    </location>
</feature>
<feature type="compositionally biased region" description="Basic residues" evidence="22">
    <location>
        <begin position="491"/>
        <end position="505"/>
    </location>
</feature>
<gene>
    <name evidence="25" type="ORF">RDWZM_009001</name>
</gene>
<feature type="compositionally biased region" description="Basic and acidic residues" evidence="22">
    <location>
        <begin position="1165"/>
        <end position="1176"/>
    </location>
</feature>
<evidence type="ECO:0000256" key="17">
    <source>
        <dbReference type="ARBA" id="ARBA00023065"/>
    </source>
</evidence>
<keyword evidence="15 23" id="KW-1133">Transmembrane helix</keyword>
<dbReference type="InterPro" id="IPR044880">
    <property type="entry name" value="NCX_ion-bd_dom_sf"/>
</dbReference>
<dbReference type="GO" id="GO:0015293">
    <property type="term" value="F:symporter activity"/>
    <property type="evidence" value="ECO:0007669"/>
    <property type="project" value="UniProtKB-KW"/>
</dbReference>
<keyword evidence="10 20" id="KW-0863">Zinc-finger</keyword>
<feature type="compositionally biased region" description="Low complexity" evidence="22">
    <location>
        <begin position="1630"/>
        <end position="1642"/>
    </location>
</feature>
<comment type="subcellular location">
    <subcellularLocation>
        <location evidence="1">Membrane</location>
        <topology evidence="1">Multi-pass membrane protein</topology>
    </subcellularLocation>
</comment>
<feature type="compositionally biased region" description="Basic residues" evidence="22">
    <location>
        <begin position="2040"/>
        <end position="2052"/>
    </location>
</feature>
<evidence type="ECO:0000313" key="26">
    <source>
        <dbReference type="Proteomes" id="UP001142055"/>
    </source>
</evidence>
<feature type="region of interest" description="Disordered" evidence="22">
    <location>
        <begin position="369"/>
        <end position="401"/>
    </location>
</feature>
<feature type="compositionally biased region" description="Basic residues" evidence="22">
    <location>
        <begin position="1360"/>
        <end position="1369"/>
    </location>
</feature>
<feature type="compositionally biased region" description="Basic residues" evidence="22">
    <location>
        <begin position="1227"/>
        <end position="1250"/>
    </location>
</feature>
<dbReference type="InterPro" id="IPR019787">
    <property type="entry name" value="Znf_PHD-finger"/>
</dbReference>
<feature type="compositionally biased region" description="Acidic residues" evidence="22">
    <location>
        <begin position="656"/>
        <end position="674"/>
    </location>
</feature>
<feature type="compositionally biased region" description="Polar residues" evidence="22">
    <location>
        <begin position="1705"/>
        <end position="1714"/>
    </location>
</feature>
<dbReference type="InterPro" id="IPR013083">
    <property type="entry name" value="Znf_RING/FYVE/PHD"/>
</dbReference>
<feature type="compositionally biased region" description="Pro residues" evidence="22">
    <location>
        <begin position="1662"/>
        <end position="1676"/>
    </location>
</feature>
<keyword evidence="4" id="KW-0050">Antiport</keyword>
<feature type="compositionally biased region" description="Low complexity" evidence="22">
    <location>
        <begin position="1733"/>
        <end position="1757"/>
    </location>
</feature>
<dbReference type="GO" id="GO:0008270">
    <property type="term" value="F:zinc ion binding"/>
    <property type="evidence" value="ECO:0007669"/>
    <property type="project" value="UniProtKB-KW"/>
</dbReference>
<dbReference type="GO" id="GO:0005262">
    <property type="term" value="F:calcium channel activity"/>
    <property type="evidence" value="ECO:0007669"/>
    <property type="project" value="TreeGrafter"/>
</dbReference>
<feature type="region of interest" description="Disordered" evidence="22">
    <location>
        <begin position="466"/>
        <end position="581"/>
    </location>
</feature>
<feature type="coiled-coil region" evidence="21">
    <location>
        <begin position="827"/>
        <end position="854"/>
    </location>
</feature>
<dbReference type="InterPro" id="IPR004481">
    <property type="entry name" value="K/Na/Ca-exchanger"/>
</dbReference>
<keyword evidence="11" id="KW-0862">Zinc</keyword>
<feature type="compositionally biased region" description="Acidic residues" evidence="22">
    <location>
        <begin position="1255"/>
        <end position="1272"/>
    </location>
</feature>
<evidence type="ECO:0000256" key="1">
    <source>
        <dbReference type="ARBA" id="ARBA00004141"/>
    </source>
</evidence>
<dbReference type="InterPro" id="IPR019786">
    <property type="entry name" value="Zinc_finger_PHD-type_CS"/>
</dbReference>
<dbReference type="EMBL" id="JAPWDV010000003">
    <property type="protein sequence ID" value="KAJ6217844.1"/>
    <property type="molecule type" value="Genomic_DNA"/>
</dbReference>
<proteinExistence type="inferred from homology"/>
<evidence type="ECO:0000256" key="21">
    <source>
        <dbReference type="SAM" id="Coils"/>
    </source>
</evidence>
<evidence type="ECO:0000313" key="25">
    <source>
        <dbReference type="EMBL" id="KAJ6217844.1"/>
    </source>
</evidence>